<dbReference type="Proteomes" id="UP000186914">
    <property type="component" value="Unassembled WGS sequence"/>
</dbReference>
<dbReference type="EMBL" id="FTNO01000001">
    <property type="protein sequence ID" value="SIR19338.1"/>
    <property type="molecule type" value="Genomic_DNA"/>
</dbReference>
<protein>
    <submittedName>
        <fullName evidence="7">Membrane protein involved in the export of O-antigen and teichoic acid</fullName>
    </submittedName>
</protein>
<dbReference type="RefSeq" id="WP_076429722.1">
    <property type="nucleotide sequence ID" value="NZ_FTNO01000001.1"/>
</dbReference>
<dbReference type="InterPro" id="IPR050833">
    <property type="entry name" value="Poly_Biosynth_Transport"/>
</dbReference>
<feature type="transmembrane region" description="Helical" evidence="6">
    <location>
        <begin position="120"/>
        <end position="142"/>
    </location>
</feature>
<keyword evidence="8" id="KW-1185">Reference proteome</keyword>
<evidence type="ECO:0000256" key="6">
    <source>
        <dbReference type="SAM" id="Phobius"/>
    </source>
</evidence>
<dbReference type="GO" id="GO:0005886">
    <property type="term" value="C:plasma membrane"/>
    <property type="evidence" value="ECO:0007669"/>
    <property type="project" value="UniProtKB-SubCell"/>
</dbReference>
<evidence type="ECO:0000256" key="5">
    <source>
        <dbReference type="ARBA" id="ARBA00023136"/>
    </source>
</evidence>
<accession>A0A1N6YXK6</accession>
<gene>
    <name evidence="7" type="ORF">SAMN05421858_1767</name>
</gene>
<feature type="transmembrane region" description="Helical" evidence="6">
    <location>
        <begin position="453"/>
        <end position="477"/>
    </location>
</feature>
<dbReference type="AlphaFoldDB" id="A0A1N6YXK6"/>
<dbReference type="CDD" id="cd13128">
    <property type="entry name" value="MATE_Wzx_like"/>
    <property type="match status" value="1"/>
</dbReference>
<keyword evidence="4 6" id="KW-1133">Transmembrane helix</keyword>
<feature type="transmembrane region" description="Helical" evidence="6">
    <location>
        <begin position="154"/>
        <end position="175"/>
    </location>
</feature>
<keyword evidence="3 6" id="KW-0812">Transmembrane</keyword>
<evidence type="ECO:0000256" key="3">
    <source>
        <dbReference type="ARBA" id="ARBA00022692"/>
    </source>
</evidence>
<comment type="subcellular location">
    <subcellularLocation>
        <location evidence="1">Cell membrane</location>
        <topology evidence="1">Multi-pass membrane protein</topology>
    </subcellularLocation>
</comment>
<keyword evidence="2" id="KW-1003">Cell membrane</keyword>
<feature type="transmembrane region" description="Helical" evidence="6">
    <location>
        <begin position="41"/>
        <end position="58"/>
    </location>
</feature>
<reference evidence="8" key="1">
    <citation type="submission" date="2017-01" db="EMBL/GenBank/DDBJ databases">
        <authorList>
            <person name="Varghese N."/>
            <person name="Submissions S."/>
        </authorList>
    </citation>
    <scope>NUCLEOTIDE SEQUENCE [LARGE SCALE GENOMIC DNA]</scope>
    <source>
        <strain evidence="8">CGMCC 1.7737</strain>
    </source>
</reference>
<evidence type="ECO:0000313" key="8">
    <source>
        <dbReference type="Proteomes" id="UP000186914"/>
    </source>
</evidence>
<feature type="transmembrane region" description="Helical" evidence="6">
    <location>
        <begin position="12"/>
        <end position="35"/>
    </location>
</feature>
<organism evidence="7 8">
    <name type="scientific">Haladaptatus litoreus</name>
    <dbReference type="NCBI Taxonomy" id="553468"/>
    <lineage>
        <taxon>Archaea</taxon>
        <taxon>Methanobacteriati</taxon>
        <taxon>Methanobacteriota</taxon>
        <taxon>Stenosarchaea group</taxon>
        <taxon>Halobacteria</taxon>
        <taxon>Halobacteriales</taxon>
        <taxon>Haladaptataceae</taxon>
        <taxon>Haladaptatus</taxon>
    </lineage>
</organism>
<feature type="transmembrane region" description="Helical" evidence="6">
    <location>
        <begin position="306"/>
        <end position="329"/>
    </location>
</feature>
<evidence type="ECO:0000256" key="2">
    <source>
        <dbReference type="ARBA" id="ARBA00022475"/>
    </source>
</evidence>
<evidence type="ECO:0000256" key="4">
    <source>
        <dbReference type="ARBA" id="ARBA00022989"/>
    </source>
</evidence>
<evidence type="ECO:0000313" key="7">
    <source>
        <dbReference type="EMBL" id="SIR19338.1"/>
    </source>
</evidence>
<dbReference type="OrthoDB" id="202076at2157"/>
<dbReference type="InterPro" id="IPR002797">
    <property type="entry name" value="Polysacc_synth"/>
</dbReference>
<feature type="transmembrane region" description="Helical" evidence="6">
    <location>
        <begin position="93"/>
        <end position="114"/>
    </location>
</feature>
<dbReference type="PANTHER" id="PTHR30250">
    <property type="entry name" value="PST FAMILY PREDICTED COLANIC ACID TRANSPORTER"/>
    <property type="match status" value="1"/>
</dbReference>
<dbReference type="PANTHER" id="PTHR30250:SF11">
    <property type="entry name" value="O-ANTIGEN TRANSPORTER-RELATED"/>
    <property type="match status" value="1"/>
</dbReference>
<feature type="transmembrane region" description="Helical" evidence="6">
    <location>
        <begin position="425"/>
        <end position="447"/>
    </location>
</feature>
<evidence type="ECO:0000256" key="1">
    <source>
        <dbReference type="ARBA" id="ARBA00004651"/>
    </source>
</evidence>
<feature type="transmembrane region" description="Helical" evidence="6">
    <location>
        <begin position="335"/>
        <end position="357"/>
    </location>
</feature>
<sequence length="487" mass="51045">MDVKGFAQGFKAMLGARTVHIAANGVLVVILTRFLLTPKEYGLLGSALAVFGVAGLFADLGTSKSAARYVTEYRERDPGQVPHVLRSALKYRLVAIALVFVAFTVFTGTIARIANQPELSPLLVFGGAYIAVYSLSTFAVVVFQGYNRVLWSAVTRAAGSVSLVVFVVLGVIFVGGAVGAVVGYVASYALATVVGLGVLYRRFYSTHAVGQREDGLNRRVLRYSVPLTATQGANVLDKYIDTILVGGIAGATAAGYYHLAKTISAFVEAPASSLGFTISPTYGEQKAGNERESAARLYETTFQHVLLLYVPAAAGLILVADPVVTQVFGSGYAEAIPVVQVFAVYTVLQAITLITSDALDYLGRARERAIAKGGTSAANFGLNLLLIPSLGAVGAALATVATHSVYVLVNLAVVHHELSLSIPRLLRHVGFVCAIALVMSAVVFASLQFVSGLVSLVAVVLLGGAVWAGLATASGLLDVRRVLNVFA</sequence>
<dbReference type="Pfam" id="PF01943">
    <property type="entry name" value="Polysacc_synt"/>
    <property type="match status" value="1"/>
</dbReference>
<feature type="transmembrane region" description="Helical" evidence="6">
    <location>
        <begin position="181"/>
        <end position="200"/>
    </location>
</feature>
<keyword evidence="5 6" id="KW-0472">Membrane</keyword>
<proteinExistence type="predicted"/>
<name>A0A1N6YXK6_9EURY</name>